<dbReference type="SMART" id="SM00324">
    <property type="entry name" value="RhoGAP"/>
    <property type="match status" value="1"/>
</dbReference>
<accession>A0A5K1V9N8</accession>
<dbReference type="VEuPathDB" id="AmoebaDB:EHI5A_071410"/>
<organism evidence="2 3">
    <name type="scientific">Entamoeba histolytica</name>
    <dbReference type="NCBI Taxonomy" id="5759"/>
    <lineage>
        <taxon>Eukaryota</taxon>
        <taxon>Amoebozoa</taxon>
        <taxon>Evosea</taxon>
        <taxon>Archamoebae</taxon>
        <taxon>Mastigamoebida</taxon>
        <taxon>Entamoebidae</taxon>
        <taxon>Entamoeba</taxon>
    </lineage>
</organism>
<proteinExistence type="predicted"/>
<dbReference type="EMBL" id="BDEQ01000001">
    <property type="protein sequence ID" value="GAT94380.1"/>
    <property type="molecule type" value="Genomic_DNA"/>
</dbReference>
<dbReference type="FunFam" id="1.10.555.10:FF:000090">
    <property type="entry name" value="T-cell activation Rho GTPase activating protein, putative"/>
    <property type="match status" value="1"/>
</dbReference>
<dbReference type="AlphaFoldDB" id="A0A5K1V9N8"/>
<dbReference type="VEuPathDB" id="AmoebaDB:EHI7A_041750"/>
<dbReference type="SUPFAM" id="SSF48350">
    <property type="entry name" value="GTPase activation domain, GAP"/>
    <property type="match status" value="1"/>
</dbReference>
<dbReference type="InterPro" id="IPR000198">
    <property type="entry name" value="RhoGAP_dom"/>
</dbReference>
<evidence type="ECO:0000313" key="3">
    <source>
        <dbReference type="Proteomes" id="UP000078387"/>
    </source>
</evidence>
<dbReference type="CDD" id="cd00159">
    <property type="entry name" value="RhoGAP"/>
    <property type="match status" value="1"/>
</dbReference>
<evidence type="ECO:0000313" key="2">
    <source>
        <dbReference type="EMBL" id="GAT94380.1"/>
    </source>
</evidence>
<dbReference type="PROSITE" id="PS50238">
    <property type="entry name" value="RHOGAP"/>
    <property type="match status" value="1"/>
</dbReference>
<gene>
    <name evidence="2" type="ORF">CL6EHI_039030</name>
</gene>
<dbReference type="VEuPathDB" id="AmoebaDB:KM1_082050"/>
<comment type="caution">
    <text evidence="2">The sequence shown here is derived from an EMBL/GenBank/DDBJ whole genome shotgun (WGS) entry which is preliminary data.</text>
</comment>
<dbReference type="VEuPathDB" id="AmoebaDB:EHI8A_040610"/>
<protein>
    <submittedName>
        <fullName evidence="2">Rhogap domain containing protein</fullName>
    </submittedName>
</protein>
<dbReference type="PANTHER" id="PTHR23179">
    <property type="entry name" value="T-CELL ACTIVATION RHO GTPASE ACTIVATING PROTEIN-RELATED"/>
    <property type="match status" value="1"/>
</dbReference>
<dbReference type="PANTHER" id="PTHR23179:SF3">
    <property type="entry name" value="RHO GTPASE-ACTIVATING PROTEIN 20"/>
    <property type="match status" value="1"/>
</dbReference>
<dbReference type="Pfam" id="PF00620">
    <property type="entry name" value="RhoGAP"/>
    <property type="match status" value="1"/>
</dbReference>
<dbReference type="GO" id="GO:0007165">
    <property type="term" value="P:signal transduction"/>
    <property type="evidence" value="ECO:0007669"/>
    <property type="project" value="InterPro"/>
</dbReference>
<dbReference type="Proteomes" id="UP000078387">
    <property type="component" value="Unassembled WGS sequence"/>
</dbReference>
<reference evidence="2 3" key="1">
    <citation type="submission" date="2016-05" db="EMBL/GenBank/DDBJ databases">
        <title>First whole genome sequencing of Entamoeba histolytica HM1:IMSS-clone-6.</title>
        <authorList>
            <person name="Mukherjee Avik.K."/>
            <person name="Izumyama S."/>
            <person name="Nakada-Tsukui K."/>
            <person name="Nozaki T."/>
        </authorList>
    </citation>
    <scope>NUCLEOTIDE SEQUENCE [LARGE SCALE GENOMIC DNA]</scope>
    <source>
        <strain evidence="2 3">HM1:IMSS clone 6</strain>
    </source>
</reference>
<sequence length="549" mass="62989">MTSYKINLKLIDESCSFWEKQMKFSKAVDGEIEKLTGLMISYGNYIESFVTQINPKPIHIDIRSLSTILNGFRSVCDTFLMLQKQFQDLILQPTKIINNKIDELKKPIKEAKKNEINEITAFQSHKIHEYLKVQTPLFFVDYFRVFVSHYELGKTYIPDLNIYQDMYNKAVLNSQLDEPSLEKTIIYSQPLISILTAEGRTVNQLPRAIEEIFKILYTKGCYTKGIFRENSLANKDTIDKLVVSISFSSFEQYPPEVTAAVLKSFMRGMIEPVVDINTALTLIETWKNVSEATYGLKDKISGAIALIQSLPPSHFTMFSQFMKLCYKIHTYSDINLMNAKNLAVCIAPVVIHIPNETLESTSLSISFITFVIENYPSIFPDDVDKNLYRRTLSQNVLQIKQKVVEHSEVISPQKQTFLSPKKTIPLKDIPNHQRKISSSCPNSPRSIGLIRNQQKEIHKTQQTISTLRKVNEDNTKSQTELSSPHKILPNETCQKLKPSHSQISIDEMENQYSCYKENEYKKYHPPKPSVPSSVAMLAKKYSSKTNDFN</sequence>
<dbReference type="OMA" id="VIIHIPN"/>
<dbReference type="InterPro" id="IPR008936">
    <property type="entry name" value="Rho_GTPase_activation_prot"/>
</dbReference>
<feature type="domain" description="Rho-GAP" evidence="1">
    <location>
        <begin position="189"/>
        <end position="379"/>
    </location>
</feature>
<name>A0A5K1V9N8_ENTHI</name>
<dbReference type="Gene3D" id="1.10.555.10">
    <property type="entry name" value="Rho GTPase activation protein"/>
    <property type="match status" value="1"/>
</dbReference>
<evidence type="ECO:0000259" key="1">
    <source>
        <dbReference type="PROSITE" id="PS50238"/>
    </source>
</evidence>
<dbReference type="VEuPathDB" id="AmoebaDB:EHI_039030"/>
<dbReference type="GO" id="GO:0005096">
    <property type="term" value="F:GTPase activator activity"/>
    <property type="evidence" value="ECO:0007669"/>
    <property type="project" value="TreeGrafter"/>
</dbReference>